<dbReference type="InterPro" id="IPR057739">
    <property type="entry name" value="Glyco_hydro_29_N"/>
</dbReference>
<feature type="domain" description="Glycoside hydrolase family 29 N-terminal" evidence="1">
    <location>
        <begin position="7"/>
        <end position="57"/>
    </location>
</feature>
<proteinExistence type="predicted"/>
<evidence type="ECO:0000259" key="1">
    <source>
        <dbReference type="Pfam" id="PF01120"/>
    </source>
</evidence>
<dbReference type="Proteomes" id="UP001202248">
    <property type="component" value="Unassembled WGS sequence"/>
</dbReference>
<comment type="caution">
    <text evidence="2">The sequence shown here is derived from an EMBL/GenBank/DDBJ whole genome shotgun (WGS) entry which is preliminary data.</text>
</comment>
<gene>
    <name evidence="2" type="ORF">MKP09_25015</name>
</gene>
<evidence type="ECO:0000313" key="3">
    <source>
        <dbReference type="Proteomes" id="UP001202248"/>
    </source>
</evidence>
<dbReference type="SUPFAM" id="SSF51445">
    <property type="entry name" value="(Trans)glycosidases"/>
    <property type="match status" value="1"/>
</dbReference>
<evidence type="ECO:0000313" key="2">
    <source>
        <dbReference type="EMBL" id="MCH5600940.1"/>
    </source>
</evidence>
<reference evidence="2 3" key="1">
    <citation type="submission" date="2022-02" db="EMBL/GenBank/DDBJ databases">
        <authorList>
            <person name="Min J."/>
        </authorList>
    </citation>
    <scope>NUCLEOTIDE SEQUENCE [LARGE SCALE GENOMIC DNA]</scope>
    <source>
        <strain evidence="2 3">GR10-1</strain>
    </source>
</reference>
<dbReference type="EMBL" id="JAKWBL010000005">
    <property type="protein sequence ID" value="MCH5600940.1"/>
    <property type="molecule type" value="Genomic_DNA"/>
</dbReference>
<organism evidence="2 3">
    <name type="scientific">Niabella ginsengisoli</name>
    <dbReference type="NCBI Taxonomy" id="522298"/>
    <lineage>
        <taxon>Bacteria</taxon>
        <taxon>Pseudomonadati</taxon>
        <taxon>Bacteroidota</taxon>
        <taxon>Chitinophagia</taxon>
        <taxon>Chitinophagales</taxon>
        <taxon>Chitinophagaceae</taxon>
        <taxon>Niabella</taxon>
    </lineage>
</organism>
<accession>A0ABS9SRC9</accession>
<name>A0ABS9SRC9_9BACT</name>
<dbReference type="InterPro" id="IPR017853">
    <property type="entry name" value="GH"/>
</dbReference>
<dbReference type="Gene3D" id="3.20.20.80">
    <property type="entry name" value="Glycosidases"/>
    <property type="match status" value="1"/>
</dbReference>
<keyword evidence="3" id="KW-1185">Reference proteome</keyword>
<dbReference type="Pfam" id="PF01120">
    <property type="entry name" value="Alpha_L_fucos"/>
    <property type="match status" value="1"/>
</dbReference>
<sequence>MTDSACNSKYTDYDVAAAPIKTDVVAGVSKACKKYGLAFGIYYSLWDCQESTYNDKRLEVCNYIKPAYGC</sequence>
<protein>
    <submittedName>
        <fullName evidence="2">Alpha-L-fucosidase</fullName>
    </submittedName>
</protein>
<dbReference type="RefSeq" id="WP_240833460.1">
    <property type="nucleotide sequence ID" value="NZ_JAKWBL010000005.1"/>
</dbReference>